<dbReference type="AlphaFoldDB" id="A0AAN7SAA1"/>
<gene>
    <name evidence="2" type="ORF">QYF61_025870</name>
</gene>
<evidence type="ECO:0000313" key="3">
    <source>
        <dbReference type="Proteomes" id="UP001333110"/>
    </source>
</evidence>
<name>A0AAN7SAA1_MYCAM</name>
<proteinExistence type="predicted"/>
<keyword evidence="3" id="KW-1185">Reference proteome</keyword>
<dbReference type="EMBL" id="JAUNZN010000001">
    <property type="protein sequence ID" value="KAK4832850.1"/>
    <property type="molecule type" value="Genomic_DNA"/>
</dbReference>
<organism evidence="2 3">
    <name type="scientific">Mycteria americana</name>
    <name type="common">Wood stork</name>
    <dbReference type="NCBI Taxonomy" id="33587"/>
    <lineage>
        <taxon>Eukaryota</taxon>
        <taxon>Metazoa</taxon>
        <taxon>Chordata</taxon>
        <taxon>Craniata</taxon>
        <taxon>Vertebrata</taxon>
        <taxon>Euteleostomi</taxon>
        <taxon>Archelosauria</taxon>
        <taxon>Archosauria</taxon>
        <taxon>Dinosauria</taxon>
        <taxon>Saurischia</taxon>
        <taxon>Theropoda</taxon>
        <taxon>Coelurosauria</taxon>
        <taxon>Aves</taxon>
        <taxon>Neognathae</taxon>
        <taxon>Neoaves</taxon>
        <taxon>Aequornithes</taxon>
        <taxon>Ciconiiformes</taxon>
        <taxon>Ciconiidae</taxon>
        <taxon>Mycteria</taxon>
    </lineage>
</organism>
<reference evidence="2 3" key="1">
    <citation type="journal article" date="2023" name="J. Hered.">
        <title>Chromosome-level genome of the wood stork (Mycteria americana) provides insight into avian chromosome evolution.</title>
        <authorList>
            <person name="Flamio R. Jr."/>
            <person name="Ramstad K.M."/>
        </authorList>
    </citation>
    <scope>NUCLEOTIDE SEQUENCE [LARGE SCALE GENOMIC DNA]</scope>
    <source>
        <strain evidence="2">JAX WOST 10</strain>
    </source>
</reference>
<protein>
    <submittedName>
        <fullName evidence="2">Uncharacterized protein</fullName>
    </submittedName>
</protein>
<dbReference type="Proteomes" id="UP001333110">
    <property type="component" value="Unassembled WGS sequence"/>
</dbReference>
<accession>A0AAN7SAA1</accession>
<evidence type="ECO:0000256" key="1">
    <source>
        <dbReference type="SAM" id="MobiDB-lite"/>
    </source>
</evidence>
<feature type="region of interest" description="Disordered" evidence="1">
    <location>
        <begin position="434"/>
        <end position="462"/>
    </location>
</feature>
<comment type="caution">
    <text evidence="2">The sequence shown here is derived from an EMBL/GenBank/DDBJ whole genome shotgun (WGS) entry which is preliminary data.</text>
</comment>
<sequence>MGQNELLLSLQMMKDLDKLEEWSNRSFLKFSKGKCFVLHLEHNSPMQQHRLGTDWLSDCLAEKKLVLMDSKDKVSQQHMVVKGNHFIGLSSEEQGLLRRHGIHLTKQGENIFAKRLSNLTRKTQTHWRDEVQREAGVQAKQPQFPQPLLTRLLLQTLHQLRCPSLDTLQHLNVPLVVGGPKLNTVFEVRPHQCRVQGHNHFPTPAGHAVFDTSQDAIGFLGRLGTLLAHIQAAVNQHPNFPPLVLPIAFQFFSVPLDMPALSVQQEPKAVPKFTYHPHCLFTSSPSDMASGQATEIEVGADSGVSPQTCGLSAVWDHRTKSSIIHFTVATAGPRPPQGLHGCLGAPRGCGWHSSACTDPALRKASGKKGRGICLPCVAERTSKHDGTASKPDSCHAVKCGAALTALEQSLEKSDVAGLGFVFLIPSQLSSTESLKRRDKLGSASPSPRASLHKEGKSQPLPSTARRIGLGLIIHCKSRFQDELMSFLTLDGINSNMVMVEETSAQDRTEMVAFLKTSIHKETNLRRSTSSGLILEYAEKEVQTSWGRAPGFPHAAVLAADDVAKTECSFITLVSTLASVRLNLILEVIKKGKQLIIVHVKQEQAGLEDKGSQEWGEHGRRDSGLIDKITVLQYRSKASRASLLEYSGPRILCIPDSKTVGVNLESLLVLSSRGSRSVRKEGEEMLQVPEQIPLQPLVKTMVRQAVPLQPMDVHSGADIHLQPVEDPTPEQVDA</sequence>
<evidence type="ECO:0000313" key="2">
    <source>
        <dbReference type="EMBL" id="KAK4832850.1"/>
    </source>
</evidence>